<evidence type="ECO:0000313" key="2">
    <source>
        <dbReference type="EMBL" id="KAF5323048.1"/>
    </source>
</evidence>
<protein>
    <recommendedName>
        <fullName evidence="4">Endonuclease/exonuclease/phosphatase domain-containing protein</fullName>
    </recommendedName>
</protein>
<evidence type="ECO:0000313" key="3">
    <source>
        <dbReference type="Proteomes" id="UP000541558"/>
    </source>
</evidence>
<reference evidence="2 3" key="1">
    <citation type="journal article" date="2020" name="ISME J.">
        <title>Uncovering the hidden diversity of litter-decomposition mechanisms in mushroom-forming fungi.</title>
        <authorList>
            <person name="Floudas D."/>
            <person name="Bentzer J."/>
            <person name="Ahren D."/>
            <person name="Johansson T."/>
            <person name="Persson P."/>
            <person name="Tunlid A."/>
        </authorList>
    </citation>
    <scope>NUCLEOTIDE SEQUENCE [LARGE SCALE GENOMIC DNA]</scope>
    <source>
        <strain evidence="2 3">CBS 175.51</strain>
    </source>
</reference>
<evidence type="ECO:0008006" key="4">
    <source>
        <dbReference type="Google" id="ProtNLM"/>
    </source>
</evidence>
<organism evidence="2 3">
    <name type="scientific">Ephemerocybe angulata</name>
    <dbReference type="NCBI Taxonomy" id="980116"/>
    <lineage>
        <taxon>Eukaryota</taxon>
        <taxon>Fungi</taxon>
        <taxon>Dikarya</taxon>
        <taxon>Basidiomycota</taxon>
        <taxon>Agaricomycotina</taxon>
        <taxon>Agaricomycetes</taxon>
        <taxon>Agaricomycetidae</taxon>
        <taxon>Agaricales</taxon>
        <taxon>Agaricineae</taxon>
        <taxon>Psathyrellaceae</taxon>
        <taxon>Ephemerocybe</taxon>
    </lineage>
</organism>
<name>A0A8H5BIC0_9AGAR</name>
<dbReference type="InterPro" id="IPR036691">
    <property type="entry name" value="Endo/exonu/phosph_ase_sf"/>
</dbReference>
<sequence length="515" mass="57047">MGEATQKLPIPARSLRLPQPKAPVVPFQRSIPAGLPSNPRDARFTKRKPTSFAAAAKTAPSSKVAGLVELARAMPHVSADDILRMHAITQGTPSSTSAGPSRKQVLVEFKPDRNPGNSVPYNTVHDGVNRCLCQYDPQMRTQMLAGAVAYGGWSLTLTEVPSQVEVDHIRGYLHRKLPDALPNVPFILDAKSNLRIKPEDIARAFEASPLRSDLVLASPPRVVRNSKSSTRCDVFFDIWDSQQGFHAQRLIKSCTHLPRDPTKFDQLLSNRVPLPAPHPLCQTCWKWGHPTKACQGRLRCGLPHGSAWPATGTDTEFLTIALTAPGLWPSIPSSTDSKIRVLSFNIAKNYAYLDVILDCLKDEFDILFIQEPPWQTRKQAPSKVSKEGADVTGAPRHPNWLCMARLPEPGSRPCVLTYISNRLAHWRPAYRRDLLDDRDIMIVSLFGCDRVLHFMNVYSDDQHRTIKLLAEKANTLPALSYMVQDQGPDQNKVGPTGLTPQDDSYPAGLGADQVH</sequence>
<dbReference type="OrthoDB" id="3070505at2759"/>
<keyword evidence="3" id="KW-1185">Reference proteome</keyword>
<dbReference type="SUPFAM" id="SSF56219">
    <property type="entry name" value="DNase I-like"/>
    <property type="match status" value="1"/>
</dbReference>
<dbReference type="EMBL" id="JAACJK010000167">
    <property type="protein sequence ID" value="KAF5323048.1"/>
    <property type="molecule type" value="Genomic_DNA"/>
</dbReference>
<dbReference type="Gene3D" id="3.60.10.10">
    <property type="entry name" value="Endonuclease/exonuclease/phosphatase"/>
    <property type="match status" value="1"/>
</dbReference>
<dbReference type="Proteomes" id="UP000541558">
    <property type="component" value="Unassembled WGS sequence"/>
</dbReference>
<comment type="caution">
    <text evidence="2">The sequence shown here is derived from an EMBL/GenBank/DDBJ whole genome shotgun (WGS) entry which is preliminary data.</text>
</comment>
<feature type="region of interest" description="Disordered" evidence="1">
    <location>
        <begin position="485"/>
        <end position="515"/>
    </location>
</feature>
<accession>A0A8H5BIC0</accession>
<dbReference type="AlphaFoldDB" id="A0A8H5BIC0"/>
<evidence type="ECO:0000256" key="1">
    <source>
        <dbReference type="SAM" id="MobiDB-lite"/>
    </source>
</evidence>
<gene>
    <name evidence="2" type="ORF">D9611_009315</name>
</gene>
<proteinExistence type="predicted"/>